<dbReference type="AlphaFoldDB" id="A0A4V1D222"/>
<name>A0A4V1D222_9BACT</name>
<reference evidence="1 2" key="1">
    <citation type="submission" date="2019-02" db="EMBL/GenBank/DDBJ databases">
        <title>Isolation and identification of novel species under the genus Muribaculum.</title>
        <authorList>
            <person name="Miyake S."/>
            <person name="Ding Y."/>
            <person name="Low A."/>
            <person name="Soh M."/>
            <person name="Seedorf H."/>
        </authorList>
    </citation>
    <scope>NUCLEOTIDE SEQUENCE [LARGE SCALE GENOMIC DNA]</scope>
    <source>
        <strain evidence="1 2">TLL-A4</strain>
        <plasmid evidence="2">ptaa-4-1</plasmid>
    </source>
</reference>
<evidence type="ECO:0000313" key="1">
    <source>
        <dbReference type="EMBL" id="QCD37198.1"/>
    </source>
</evidence>
<dbReference type="GeneID" id="82151225"/>
<proteinExistence type="predicted"/>
<evidence type="ECO:0000313" key="2">
    <source>
        <dbReference type="Proteomes" id="UP000297031"/>
    </source>
</evidence>
<accession>A0A4V1D222</accession>
<keyword evidence="1" id="KW-0614">Plasmid</keyword>
<geneLocation type="plasmid" evidence="2">
    <name>ptaa-4-1</name>
</geneLocation>
<protein>
    <submittedName>
        <fullName evidence="1">Uncharacterized protein</fullName>
    </submittedName>
</protein>
<sequence length="204" mass="23442">MRKIEPTNSVKFEQPTIEKVRAAYNNTENPEIKALLCNLYGESAMTADNRPITERVKTFEDACRELGNHALVNQYRRITEEQNPPMDETAKDLVAYLKLRIIAAALNEGWTPKYVKGENKWYPWYWLYTQKEIDQMDDERKAECVLFGGDALNGAYAGFAYADSADAPSGTDAYIRSRLCVKSEALADYFGKQFIKIWQDFYFG</sequence>
<dbReference type="KEGG" id="mgod:E7746_14770"/>
<gene>
    <name evidence="1" type="ORF">E7746_14770</name>
</gene>
<dbReference type="Proteomes" id="UP000297031">
    <property type="component" value="Plasmid pTAA-4-1"/>
</dbReference>
<dbReference type="OrthoDB" id="1038140at2"/>
<dbReference type="EMBL" id="CP039394">
    <property type="protein sequence ID" value="QCD37198.1"/>
    <property type="molecule type" value="Genomic_DNA"/>
</dbReference>
<dbReference type="RefSeq" id="WP_135472913.1">
    <property type="nucleotide sequence ID" value="NZ_CP039394.1"/>
</dbReference>
<keyword evidence="2" id="KW-1185">Reference proteome</keyword>
<organism evidence="1 2">
    <name type="scientific">Muribaculum gordoncarteri</name>
    <dbReference type="NCBI Taxonomy" id="2530390"/>
    <lineage>
        <taxon>Bacteria</taxon>
        <taxon>Pseudomonadati</taxon>
        <taxon>Bacteroidota</taxon>
        <taxon>Bacteroidia</taxon>
        <taxon>Bacteroidales</taxon>
        <taxon>Muribaculaceae</taxon>
        <taxon>Muribaculum</taxon>
    </lineage>
</organism>